<evidence type="ECO:0000313" key="2">
    <source>
        <dbReference type="Proteomes" id="UP000534388"/>
    </source>
</evidence>
<dbReference type="AlphaFoldDB" id="A0A7W2EWU5"/>
<sequence>MAVMAAFACRAQAQDAPHVTVSGFGTAALTRTNTDGGEFSRVDQASGAGKDARTGVDSNFGIQANARFSDAWSFTAQGLARKSGERDQYGADLNWAFVKYKINDDVSARLGRIGMPIYMLSDSVNIGYASTMLRPPTEMYRQVPLDYADGGDLLYQHSFGETTATAQFAYGSARNTTAGPTSANANVMAAQLQLEQGPFTYRVAYSRARISLHSADITAMLDALRQVGFGAVADQLNPIDNRGTFASAGFTMDYHDVLAQAEYGKRKVDTALAPDTSAWYVMLGYRWGKWVPFYVHGNVKQDSPRAVAALPTNGPLAPLSAVVNGAVKSPLQSTDSVGVRWDFYKSAAFKLQVDRVKPRDGVGYFLNTKPGFSGPVTVYAAAIDFVF</sequence>
<dbReference type="InterPro" id="IPR023614">
    <property type="entry name" value="Porin_dom_sf"/>
</dbReference>
<keyword evidence="2" id="KW-1185">Reference proteome</keyword>
<name>A0A7W2EWU5_9BURK</name>
<proteinExistence type="predicted"/>
<dbReference type="SUPFAM" id="SSF56935">
    <property type="entry name" value="Porins"/>
    <property type="match status" value="1"/>
</dbReference>
<reference evidence="1 2" key="1">
    <citation type="submission" date="2020-07" db="EMBL/GenBank/DDBJ databases">
        <title>Novel species isolated from subtropical streams in China.</title>
        <authorList>
            <person name="Lu H."/>
        </authorList>
    </citation>
    <scope>NUCLEOTIDE SEQUENCE [LARGE SCALE GENOMIC DNA]</scope>
    <source>
        <strain evidence="1 2">LX20W</strain>
    </source>
</reference>
<comment type="caution">
    <text evidence="1">The sequence shown here is derived from an EMBL/GenBank/DDBJ whole genome shotgun (WGS) entry which is preliminary data.</text>
</comment>
<organism evidence="1 2">
    <name type="scientific">Rugamonas brunnea</name>
    <dbReference type="NCBI Taxonomy" id="2758569"/>
    <lineage>
        <taxon>Bacteria</taxon>
        <taxon>Pseudomonadati</taxon>
        <taxon>Pseudomonadota</taxon>
        <taxon>Betaproteobacteria</taxon>
        <taxon>Burkholderiales</taxon>
        <taxon>Oxalobacteraceae</taxon>
        <taxon>Telluria group</taxon>
        <taxon>Rugamonas</taxon>
    </lineage>
</organism>
<protein>
    <recommendedName>
        <fullName evidence="3">Porin</fullName>
    </recommendedName>
</protein>
<dbReference type="RefSeq" id="WP_182167182.1">
    <property type="nucleotide sequence ID" value="NZ_JACEZT010000024.1"/>
</dbReference>
<accession>A0A7W2EWU5</accession>
<gene>
    <name evidence="1" type="ORF">H3H37_23790</name>
</gene>
<dbReference type="EMBL" id="JACEZT010000024">
    <property type="protein sequence ID" value="MBA5640089.1"/>
    <property type="molecule type" value="Genomic_DNA"/>
</dbReference>
<dbReference type="Gene3D" id="2.40.160.10">
    <property type="entry name" value="Porin"/>
    <property type="match status" value="1"/>
</dbReference>
<dbReference type="Proteomes" id="UP000534388">
    <property type="component" value="Unassembled WGS sequence"/>
</dbReference>
<evidence type="ECO:0008006" key="3">
    <source>
        <dbReference type="Google" id="ProtNLM"/>
    </source>
</evidence>
<evidence type="ECO:0000313" key="1">
    <source>
        <dbReference type="EMBL" id="MBA5640089.1"/>
    </source>
</evidence>